<evidence type="ECO:0000256" key="3">
    <source>
        <dbReference type="SAM" id="MobiDB-lite"/>
    </source>
</evidence>
<dbReference type="InterPro" id="IPR008939">
    <property type="entry name" value="Lytic_TGlycosylase_superhlx_U"/>
</dbReference>
<accession>A0A2W5FHN0</accession>
<dbReference type="GO" id="GO:0004553">
    <property type="term" value="F:hydrolase activity, hydrolyzing O-glycosyl compounds"/>
    <property type="evidence" value="ECO:0007669"/>
    <property type="project" value="InterPro"/>
</dbReference>
<comment type="similarity">
    <text evidence="1">Belongs to the transglycosylase Slt family.</text>
</comment>
<feature type="region of interest" description="Disordered" evidence="3">
    <location>
        <begin position="645"/>
        <end position="665"/>
    </location>
</feature>
<reference evidence="5 6" key="1">
    <citation type="submission" date="2017-08" db="EMBL/GenBank/DDBJ databases">
        <title>Infants hospitalized years apart are colonized by the same room-sourced microbial strains.</title>
        <authorList>
            <person name="Brooks B."/>
            <person name="Olm M.R."/>
            <person name="Firek B.A."/>
            <person name="Baker R."/>
            <person name="Thomas B.C."/>
            <person name="Morowitz M.J."/>
            <person name="Banfield J.F."/>
        </authorList>
    </citation>
    <scope>NUCLEOTIDE SEQUENCE [LARGE SCALE GENOMIC DNA]</scope>
    <source>
        <strain evidence="5">S2_012_000_R2_81</strain>
    </source>
</reference>
<evidence type="ECO:0000259" key="4">
    <source>
        <dbReference type="Pfam" id="PF01464"/>
    </source>
</evidence>
<dbReference type="InterPro" id="IPR023346">
    <property type="entry name" value="Lysozyme-like_dom_sf"/>
</dbReference>
<proteinExistence type="inferred from homology"/>
<dbReference type="EMBL" id="QFOD01000008">
    <property type="protein sequence ID" value="PZP32416.1"/>
    <property type="molecule type" value="Genomic_DNA"/>
</dbReference>
<evidence type="ECO:0000313" key="6">
    <source>
        <dbReference type="Proteomes" id="UP000249633"/>
    </source>
</evidence>
<dbReference type="PANTHER" id="PTHR37423:SF5">
    <property type="entry name" value="SOLUBLE LYTIC MUREIN TRANSGLYCOSYLASE"/>
    <property type="match status" value="1"/>
</dbReference>
<feature type="domain" description="Transglycosylase SLT" evidence="4">
    <location>
        <begin position="494"/>
        <end position="594"/>
    </location>
</feature>
<dbReference type="Gene3D" id="1.10.530.10">
    <property type="match status" value="1"/>
</dbReference>
<dbReference type="CDD" id="cd13401">
    <property type="entry name" value="Slt70-like"/>
    <property type="match status" value="1"/>
</dbReference>
<keyword evidence="2" id="KW-0732">Signal</keyword>
<dbReference type="Proteomes" id="UP000249633">
    <property type="component" value="Unassembled WGS sequence"/>
</dbReference>
<sequence length="665" mass="72488">MTGVLDRIGRRALAGLLGLGLGLALGLPARAQGAPESELVAQARDAWVKRDRKKLAALVDAGRSQGYALQPWVEYFDLNARLGTASQPELDAFYARWPGSYVEDRLRNDWLLELGHRRDWANFRRDHANFQMRDDRELVCYGLLADQAAGSKISADAARAAWLAQKDADEGCALLASTLYDAKVFKADTVWAKARLATEQGRPKAARQAVALLGPALDKRLAELQDNAGRYLTRRARSSPHAEAELTALALARVAANDPDQAADLLADKWSRLPAEAQAWLLGQVAKQKAFKLQPDAPAAFERAFKLAGDAPVFSDDTLAWAARAALRTQDWAAAQRAIARLSAAEQREPGWTFWRARALQAQGQAAAQPLLAELAAQPLSFYGRLAAEALNQPTPLPPTPAPLSPVERGAAKANAGLQRALQLIALGLRSEGVREWNFSLRGMPDRALLAAAQEACDREVWDRCINTSERTRTEVDIAQRYPTPHRNELLAQAREVGLDAAYVYALIRQESRFVLDARSHVGASGLMQVMPATAKWTAKKVGMDYSPSLLHDRDFNLRIGTNYLKLVLDRFDGAQALAAAAYNAGPTRPARWRDGPVLDAAIWAENIPFNETRDYVRKVLVGGAVYAQVLGLPATRLRERLGATIGPAAPRGDDTPPAAGSTLP</sequence>
<gene>
    <name evidence="5" type="ORF">DI603_10310</name>
</gene>
<dbReference type="Pfam" id="PF01464">
    <property type="entry name" value="SLT"/>
    <property type="match status" value="1"/>
</dbReference>
<protein>
    <submittedName>
        <fullName evidence="5">Lytic transglycosylase</fullName>
    </submittedName>
</protein>
<dbReference type="SUPFAM" id="SSF53955">
    <property type="entry name" value="Lysozyme-like"/>
    <property type="match status" value="1"/>
</dbReference>
<dbReference type="Gene3D" id="1.10.1240.20">
    <property type="entry name" value="Lytic transglycosylase, superhelical linker domain"/>
    <property type="match status" value="1"/>
</dbReference>
<name>A0A2W5FHN0_9BURK</name>
<evidence type="ECO:0000313" key="5">
    <source>
        <dbReference type="EMBL" id="PZP32416.1"/>
    </source>
</evidence>
<dbReference type="AlphaFoldDB" id="A0A2W5FHN0"/>
<evidence type="ECO:0000256" key="2">
    <source>
        <dbReference type="ARBA" id="ARBA00022729"/>
    </source>
</evidence>
<organism evidence="5 6">
    <name type="scientific">Roseateles depolymerans</name>
    <dbReference type="NCBI Taxonomy" id="76731"/>
    <lineage>
        <taxon>Bacteria</taxon>
        <taxon>Pseudomonadati</taxon>
        <taxon>Pseudomonadota</taxon>
        <taxon>Betaproteobacteria</taxon>
        <taxon>Burkholderiales</taxon>
        <taxon>Sphaerotilaceae</taxon>
        <taxon>Roseateles</taxon>
    </lineage>
</organism>
<dbReference type="GO" id="GO:0042597">
    <property type="term" value="C:periplasmic space"/>
    <property type="evidence" value="ECO:0007669"/>
    <property type="project" value="InterPro"/>
</dbReference>
<dbReference type="PANTHER" id="PTHR37423">
    <property type="entry name" value="SOLUBLE LYTIC MUREIN TRANSGLYCOSYLASE-RELATED"/>
    <property type="match status" value="1"/>
</dbReference>
<evidence type="ECO:0000256" key="1">
    <source>
        <dbReference type="ARBA" id="ARBA00007734"/>
    </source>
</evidence>
<comment type="caution">
    <text evidence="5">The sequence shown here is derived from an EMBL/GenBank/DDBJ whole genome shotgun (WGS) entry which is preliminary data.</text>
</comment>
<dbReference type="InterPro" id="IPR008258">
    <property type="entry name" value="Transglycosylase_SLT_dom_1"/>
</dbReference>
<dbReference type="SUPFAM" id="SSF48435">
    <property type="entry name" value="Bacterial muramidases"/>
    <property type="match status" value="1"/>
</dbReference>
<dbReference type="InterPro" id="IPR037061">
    <property type="entry name" value="Lytic_TGlycoase_superhlx_L_sf"/>
</dbReference>
<dbReference type="Gene3D" id="1.25.20.10">
    <property type="entry name" value="Bacterial muramidases"/>
    <property type="match status" value="1"/>
</dbReference>